<dbReference type="Proteomes" id="UP000192656">
    <property type="component" value="Unassembled WGS sequence"/>
</dbReference>
<evidence type="ECO:0000313" key="5">
    <source>
        <dbReference type="Proteomes" id="UP000192656"/>
    </source>
</evidence>
<reference evidence="4 5" key="1">
    <citation type="submission" date="2017-04" db="EMBL/GenBank/DDBJ databases">
        <authorList>
            <person name="Afonso C.L."/>
            <person name="Miller P.J."/>
            <person name="Scott M.A."/>
            <person name="Spackman E."/>
            <person name="Goraichik I."/>
            <person name="Dimitrov K.M."/>
            <person name="Suarez D.L."/>
            <person name="Swayne D.E."/>
        </authorList>
    </citation>
    <scope>NUCLEOTIDE SEQUENCE [LARGE SCALE GENOMIC DNA]</scope>
    <source>
        <strain evidence="4 5">CGMCC 1.10972</strain>
    </source>
</reference>
<feature type="domain" description="Extensin-like C-terminal" evidence="3">
    <location>
        <begin position="235"/>
        <end position="408"/>
    </location>
</feature>
<dbReference type="InterPro" id="IPR009683">
    <property type="entry name" value="Extensin-like_C"/>
</dbReference>
<dbReference type="STRING" id="937218.SAMN06297251_11690"/>
<dbReference type="Pfam" id="PF06904">
    <property type="entry name" value="Extensin-like_C"/>
    <property type="match status" value="1"/>
</dbReference>
<proteinExistence type="predicted"/>
<protein>
    <submittedName>
        <fullName evidence="4">Uncharacterized conserved protein</fullName>
    </submittedName>
</protein>
<feature type="region of interest" description="Disordered" evidence="1">
    <location>
        <begin position="177"/>
        <end position="226"/>
    </location>
</feature>
<keyword evidence="5" id="KW-1185">Reference proteome</keyword>
<gene>
    <name evidence="4" type="ORF">SAMN06297251_11690</name>
</gene>
<dbReference type="EMBL" id="FWXR01000016">
    <property type="protein sequence ID" value="SMC99090.1"/>
    <property type="molecule type" value="Genomic_DNA"/>
</dbReference>
<evidence type="ECO:0000259" key="3">
    <source>
        <dbReference type="Pfam" id="PF06904"/>
    </source>
</evidence>
<evidence type="ECO:0000313" key="4">
    <source>
        <dbReference type="EMBL" id="SMC99090.1"/>
    </source>
</evidence>
<dbReference type="AlphaFoldDB" id="A0A1W2DNP5"/>
<feature type="chain" id="PRO_5012393534" evidence="2">
    <location>
        <begin position="21"/>
        <end position="408"/>
    </location>
</feature>
<dbReference type="RefSeq" id="WP_244556989.1">
    <property type="nucleotide sequence ID" value="NZ_FWXR01000016.1"/>
</dbReference>
<sequence length="408" mass="43602">MVRRIRVGWMVGFVVTSGVAANLVAPVSAQTTGSTSGGTLVWGGRMPQPGETYRPSASAVDMFGISAPATGDPRNPPAESAYAPPPARMIAPQPDPIRQLQSDLVPTPAPARGPIATAAPQPATEAEIFADPGEADVLPPEPPTAADADTLFGGTYIPDEPVLDPWSRLKAVTPGALTEADLPKPQPSPRRQAPRSEIASLGPVPAPALEEPIRRKATPERTPSGWRNMSEREALCRAGLRQLGVEFVDLPPIQTSKSCGIALPIKVTQIAQGVAIRPAATLNCDAAFRISRWVDMEVKPAARSHLGSQVTHLINSSSYRCSRVAGTGGLSQHATGNALDVAGFKLANGDLVDVEKKGIFSPRENAFQQQVRKSACRWFGTVLGPGYNWDHRHHFHLDARERKKTFCR</sequence>
<evidence type="ECO:0000256" key="1">
    <source>
        <dbReference type="SAM" id="MobiDB-lite"/>
    </source>
</evidence>
<evidence type="ECO:0000256" key="2">
    <source>
        <dbReference type="SAM" id="SignalP"/>
    </source>
</evidence>
<organism evidence="4 5">
    <name type="scientific">Fulvimarina manganoxydans</name>
    <dbReference type="NCBI Taxonomy" id="937218"/>
    <lineage>
        <taxon>Bacteria</taxon>
        <taxon>Pseudomonadati</taxon>
        <taxon>Pseudomonadota</taxon>
        <taxon>Alphaproteobacteria</taxon>
        <taxon>Hyphomicrobiales</taxon>
        <taxon>Aurantimonadaceae</taxon>
        <taxon>Fulvimarina</taxon>
    </lineage>
</organism>
<accession>A0A1W2DNP5</accession>
<feature type="signal peptide" evidence="2">
    <location>
        <begin position="1"/>
        <end position="20"/>
    </location>
</feature>
<keyword evidence="2" id="KW-0732">Signal</keyword>
<name>A0A1W2DNP5_9HYPH</name>